<protein>
    <recommendedName>
        <fullName evidence="4">Putative hemin transport system permease protein HrtB</fullName>
    </recommendedName>
</protein>
<dbReference type="EMBL" id="JBCLUF010000014">
    <property type="protein sequence ID" value="MEY8662290.1"/>
    <property type="molecule type" value="Genomic_DNA"/>
</dbReference>
<feature type="transmembrane region" description="Helical" evidence="11">
    <location>
        <begin position="234"/>
        <end position="256"/>
    </location>
</feature>
<organism evidence="13 14">
    <name type="scientific">Ligilactobacillus faecis</name>
    <dbReference type="NCBI Taxonomy" id="762833"/>
    <lineage>
        <taxon>Bacteria</taxon>
        <taxon>Bacillati</taxon>
        <taxon>Bacillota</taxon>
        <taxon>Bacilli</taxon>
        <taxon>Lactobacillales</taxon>
        <taxon>Lactobacillaceae</taxon>
        <taxon>Ligilactobacillus</taxon>
    </lineage>
</organism>
<comment type="subcellular location">
    <subcellularLocation>
        <location evidence="1">Cell membrane</location>
        <topology evidence="1">Multi-pass membrane protein</topology>
    </subcellularLocation>
</comment>
<reference evidence="13 14" key="1">
    <citation type="submission" date="2024-03" db="EMBL/GenBank/DDBJ databases">
        <title>Mouse gut bacterial collection (mGBC) of GemPharmatech.</title>
        <authorList>
            <person name="He Y."/>
            <person name="Dong L."/>
            <person name="Wu D."/>
            <person name="Gao X."/>
            <person name="Lin Z."/>
        </authorList>
    </citation>
    <scope>NUCLEOTIDE SEQUENCE [LARGE SCALE GENOMIC DNA]</scope>
    <source>
        <strain evidence="13 14">15-30</strain>
    </source>
</reference>
<feature type="transmembrane region" description="Helical" evidence="11">
    <location>
        <begin position="15"/>
        <end position="40"/>
    </location>
</feature>
<name>A0ABV4DP80_9LACO</name>
<evidence type="ECO:0000256" key="9">
    <source>
        <dbReference type="ARBA" id="ARBA00023136"/>
    </source>
</evidence>
<evidence type="ECO:0000313" key="13">
    <source>
        <dbReference type="EMBL" id="MEY8662290.1"/>
    </source>
</evidence>
<feature type="transmembrane region" description="Helical" evidence="11">
    <location>
        <begin position="285"/>
        <end position="307"/>
    </location>
</feature>
<gene>
    <name evidence="13" type="ORF">AALT52_05240</name>
</gene>
<dbReference type="RefSeq" id="WP_369941720.1">
    <property type="nucleotide sequence ID" value="NZ_JBCLUF010000014.1"/>
</dbReference>
<keyword evidence="8 11" id="KW-1133">Transmembrane helix</keyword>
<proteinExistence type="inferred from homology"/>
<keyword evidence="5" id="KW-0813">Transport</keyword>
<feature type="transmembrane region" description="Helical" evidence="11">
    <location>
        <begin position="319"/>
        <end position="343"/>
    </location>
</feature>
<dbReference type="Proteomes" id="UP001565236">
    <property type="component" value="Unassembled WGS sequence"/>
</dbReference>
<feature type="domain" description="ABC3 transporter permease C-terminal" evidence="12">
    <location>
        <begin position="236"/>
        <end position="347"/>
    </location>
</feature>
<comment type="subunit">
    <text evidence="3">The complex is composed of two ATP-binding proteins (HrtA), two transmembrane proteins (HrtB) and a solute-binding protein.</text>
</comment>
<comment type="caution">
    <text evidence="13">The sequence shown here is derived from an EMBL/GenBank/DDBJ whole genome shotgun (WGS) entry which is preliminary data.</text>
</comment>
<comment type="similarity">
    <text evidence="2">Belongs to the ABC-4 integral membrane protein family. HrtB subfamily.</text>
</comment>
<dbReference type="PANTHER" id="PTHR43738:SF1">
    <property type="entry name" value="HEMIN TRANSPORT SYSTEM PERMEASE PROTEIN HRTB-RELATED"/>
    <property type="match status" value="1"/>
</dbReference>
<evidence type="ECO:0000256" key="10">
    <source>
        <dbReference type="ARBA" id="ARBA00024973"/>
    </source>
</evidence>
<accession>A0ABV4DP80</accession>
<keyword evidence="14" id="KW-1185">Reference proteome</keyword>
<dbReference type="PANTHER" id="PTHR43738">
    <property type="entry name" value="ABC TRANSPORTER, MEMBRANE PROTEIN"/>
    <property type="match status" value="1"/>
</dbReference>
<evidence type="ECO:0000256" key="7">
    <source>
        <dbReference type="ARBA" id="ARBA00022692"/>
    </source>
</evidence>
<evidence type="ECO:0000256" key="3">
    <source>
        <dbReference type="ARBA" id="ARBA00011131"/>
    </source>
</evidence>
<keyword evidence="9 11" id="KW-0472">Membrane</keyword>
<keyword evidence="6" id="KW-1003">Cell membrane</keyword>
<sequence>MYLAVKEIKHEKLRYSLIIAMVILISYLIFVLTSLALGLAKENTSAIDSWNFNKIVLNKDADINLRQSLLTKEQTEAFKTDKKIAFLGQANIVVKEKAHPQVSATFIGIKPDQFLYQELEVSAGKKPTRADQVIVDSSFENKGYHLNDKIYFNSQEKPYQIVGFTKNAMLNVTPVVYGQLEAWSALKNITPNFSASALLTKETPKEALAPELKAYSKQELIEQLPGYEAQNKTFTFMIAFLMIISLIVIAVFLYIITIQKLPNYAVLRVQGISKKVLIENTVSQAILLVLAGLCGGSLLTGLTALFIPASVPMAFDLKLLSLMALLLLLISILGSFVSANTIAKIDPTKVLGN</sequence>
<evidence type="ECO:0000259" key="12">
    <source>
        <dbReference type="Pfam" id="PF02687"/>
    </source>
</evidence>
<evidence type="ECO:0000256" key="11">
    <source>
        <dbReference type="SAM" id="Phobius"/>
    </source>
</evidence>
<evidence type="ECO:0000256" key="1">
    <source>
        <dbReference type="ARBA" id="ARBA00004651"/>
    </source>
</evidence>
<evidence type="ECO:0000256" key="8">
    <source>
        <dbReference type="ARBA" id="ARBA00022989"/>
    </source>
</evidence>
<keyword evidence="7 11" id="KW-0812">Transmembrane</keyword>
<dbReference type="InterPro" id="IPR051125">
    <property type="entry name" value="ABC-4/HrtB_transporter"/>
</dbReference>
<evidence type="ECO:0000256" key="4">
    <source>
        <dbReference type="ARBA" id="ARBA00016962"/>
    </source>
</evidence>
<comment type="function">
    <text evidence="10">Part of the ABC transporter complex hrt involved in hemin import. Responsible for the translocation of the substrate across the membrane.</text>
</comment>
<dbReference type="InterPro" id="IPR003838">
    <property type="entry name" value="ABC3_permease_C"/>
</dbReference>
<evidence type="ECO:0000256" key="2">
    <source>
        <dbReference type="ARBA" id="ARBA00008697"/>
    </source>
</evidence>
<evidence type="ECO:0000256" key="5">
    <source>
        <dbReference type="ARBA" id="ARBA00022448"/>
    </source>
</evidence>
<evidence type="ECO:0000256" key="6">
    <source>
        <dbReference type="ARBA" id="ARBA00022475"/>
    </source>
</evidence>
<evidence type="ECO:0000313" key="14">
    <source>
        <dbReference type="Proteomes" id="UP001565236"/>
    </source>
</evidence>
<dbReference type="Pfam" id="PF02687">
    <property type="entry name" value="FtsX"/>
    <property type="match status" value="1"/>
</dbReference>